<organism evidence="1">
    <name type="scientific">Myoviridae sp. ctLnO19</name>
    <dbReference type="NCBI Taxonomy" id="2825085"/>
    <lineage>
        <taxon>Viruses</taxon>
        <taxon>Duplodnaviria</taxon>
        <taxon>Heunggongvirae</taxon>
        <taxon>Uroviricota</taxon>
        <taxon>Caudoviricetes</taxon>
    </lineage>
</organism>
<reference evidence="1" key="1">
    <citation type="journal article" date="2021" name="Proc. Natl. Acad. Sci. U.S.A.">
        <title>A Catalog of Tens of Thousands of Viruses from Human Metagenomes Reveals Hidden Associations with Chronic Diseases.</title>
        <authorList>
            <person name="Tisza M.J."/>
            <person name="Buck C.B."/>
        </authorList>
    </citation>
    <scope>NUCLEOTIDE SEQUENCE</scope>
    <source>
        <strain evidence="1">CtLnO19</strain>
    </source>
</reference>
<sequence>MDKELIDIQEYIGTLSKNVQDNVTIVKAPNDNPYLLHGSINGNIKEFIPRLAERPLMDKDNNILEDRTVPRIHVSDFLMGCFEGISELQWYAIDGVTPSDEYKGGWYIYRIPYHYALLPNEVLLPDQKTSNEHWLVPYNKQHERYRGEIIAKLILDYREIINRNQGKSNVTLVFLLEITKGELKVHPGNFKRYGKGYYEIRYDITKETKTKGFSRVFQDKVSVLEIGKEEYLSRKQIPAPNLLQSKKGISKSFDW</sequence>
<accession>A0A8S5P1G0</accession>
<evidence type="ECO:0000313" key="1">
    <source>
        <dbReference type="EMBL" id="DAE00291.1"/>
    </source>
</evidence>
<dbReference type="EMBL" id="BK015301">
    <property type="protein sequence ID" value="DAE00291.1"/>
    <property type="molecule type" value="Genomic_DNA"/>
</dbReference>
<proteinExistence type="predicted"/>
<protein>
    <submittedName>
        <fullName evidence="1">Translin, also known as TB-RBP (Testis brain RNA-binding protein)</fullName>
    </submittedName>
</protein>
<name>A0A8S5P1G0_9CAUD</name>